<dbReference type="STRING" id="241244.ATY39_13560"/>
<proteinExistence type="predicted"/>
<reference evidence="1 2" key="1">
    <citation type="journal article" date="2016" name="Genome Announc.">
        <title>Whole-Genome Sequence of Rummeliibacillus stabekisii Strain PP9 Isolated from Antarctic Soil.</title>
        <authorList>
            <person name="da Mota F.F."/>
            <person name="Vollu R.E."/>
            <person name="Jurelevicius D."/>
            <person name="Seldin L."/>
        </authorList>
    </citation>
    <scope>NUCLEOTIDE SEQUENCE [LARGE SCALE GENOMIC DNA]</scope>
    <source>
        <strain evidence="1 2">PP9</strain>
    </source>
</reference>
<dbReference type="OrthoDB" id="2890451at2"/>
<protein>
    <submittedName>
        <fullName evidence="1">Uncharacterized protein</fullName>
    </submittedName>
</protein>
<reference evidence="2" key="2">
    <citation type="submission" date="2016-03" db="EMBL/GenBank/DDBJ databases">
        <authorList>
            <person name="Ploux O."/>
        </authorList>
    </citation>
    <scope>NUCLEOTIDE SEQUENCE [LARGE SCALE GENOMIC DNA]</scope>
    <source>
        <strain evidence="2">PP9</strain>
    </source>
</reference>
<dbReference type="KEGG" id="rst:ATY39_13560"/>
<organism evidence="1 2">
    <name type="scientific">Rummeliibacillus stabekisii</name>
    <dbReference type="NCBI Taxonomy" id="241244"/>
    <lineage>
        <taxon>Bacteria</taxon>
        <taxon>Bacillati</taxon>
        <taxon>Bacillota</taxon>
        <taxon>Bacilli</taxon>
        <taxon>Bacillales</taxon>
        <taxon>Caryophanaceae</taxon>
        <taxon>Rummeliibacillus</taxon>
    </lineage>
</organism>
<gene>
    <name evidence="1" type="ORF">ATY39_13560</name>
</gene>
<dbReference type="AlphaFoldDB" id="A0A143HFT7"/>
<sequence>MINNEENKFHIGEITASFGVNIAGIDVWHNQGSLVYVLAEVFDEDSNFILWYVIMQPDSKVVQRVNSDYVNIKSRGIIPRFPHFIEE</sequence>
<evidence type="ECO:0000313" key="2">
    <source>
        <dbReference type="Proteomes" id="UP000076021"/>
    </source>
</evidence>
<evidence type="ECO:0000313" key="1">
    <source>
        <dbReference type="EMBL" id="AMX00346.1"/>
    </source>
</evidence>
<dbReference type="Proteomes" id="UP000076021">
    <property type="component" value="Chromosome"/>
</dbReference>
<keyword evidence="2" id="KW-1185">Reference proteome</keyword>
<dbReference type="RefSeq" id="WP_066790627.1">
    <property type="nucleotide sequence ID" value="NZ_CP014806.1"/>
</dbReference>
<name>A0A143HFT7_9BACL</name>
<dbReference type="EMBL" id="CP014806">
    <property type="protein sequence ID" value="AMX00346.1"/>
    <property type="molecule type" value="Genomic_DNA"/>
</dbReference>
<accession>A0A143HFT7</accession>